<dbReference type="InterPro" id="IPR027417">
    <property type="entry name" value="P-loop_NTPase"/>
</dbReference>
<protein>
    <recommendedName>
        <fullName evidence="15 17">UvrABC system protein A</fullName>
        <shortName evidence="17">UvrA protein</shortName>
    </recommendedName>
    <alternativeName>
        <fullName evidence="16 17">Excinuclease ABC subunit A</fullName>
    </alternativeName>
</protein>
<keyword evidence="4 17" id="KW-0677">Repeat</keyword>
<comment type="similarity">
    <text evidence="14 17">Belongs to the ABC transporter superfamily. UvrA family.</text>
</comment>
<dbReference type="GO" id="GO:0003677">
    <property type="term" value="F:DNA binding"/>
    <property type="evidence" value="ECO:0007669"/>
    <property type="project" value="UniProtKB-UniRule"/>
</dbReference>
<dbReference type="HAMAP" id="MF_00205">
    <property type="entry name" value="UvrA"/>
    <property type="match status" value="1"/>
</dbReference>
<dbReference type="InterPro" id="IPR041102">
    <property type="entry name" value="UvrA_inter"/>
</dbReference>
<dbReference type="GO" id="GO:0005737">
    <property type="term" value="C:cytoplasm"/>
    <property type="evidence" value="ECO:0007669"/>
    <property type="project" value="UniProtKB-SubCell"/>
</dbReference>
<feature type="binding site" evidence="17">
    <location>
        <begin position="654"/>
        <end position="661"/>
    </location>
    <ligand>
        <name>ATP</name>
        <dbReference type="ChEBI" id="CHEBI:30616"/>
    </ligand>
</feature>
<keyword evidence="2 17" id="KW-0963">Cytoplasm</keyword>
<dbReference type="SMART" id="SM00382">
    <property type="entry name" value="AAA"/>
    <property type="match status" value="1"/>
</dbReference>
<keyword evidence="10 17" id="KW-0067">ATP-binding</keyword>
<dbReference type="GO" id="GO:0005524">
    <property type="term" value="F:ATP binding"/>
    <property type="evidence" value="ECO:0007669"/>
    <property type="project" value="UniProtKB-UniRule"/>
</dbReference>
<keyword evidence="3 17" id="KW-0479">Metal-binding</keyword>
<dbReference type="Proteomes" id="UP000323594">
    <property type="component" value="Chromosome"/>
</dbReference>
<evidence type="ECO:0000256" key="1">
    <source>
        <dbReference type="ARBA" id="ARBA00004496"/>
    </source>
</evidence>
<dbReference type="GO" id="GO:0009380">
    <property type="term" value="C:excinuclease repair complex"/>
    <property type="evidence" value="ECO:0007669"/>
    <property type="project" value="InterPro"/>
</dbReference>
<reference evidence="19" key="1">
    <citation type="submission" date="2015-01" db="EMBL/GenBank/DDBJ databases">
        <authorList>
            <person name="Xiang T."/>
            <person name="Song Y."/>
            <person name="Huang L."/>
            <person name="Wang B."/>
            <person name="Wu P."/>
        </authorList>
    </citation>
    <scope>NUCLEOTIDE SEQUENCE [LARGE SCALE GENOMIC DNA]</scope>
    <source>
        <strain evidence="19">V1</strain>
    </source>
</reference>
<comment type="subunit">
    <text evidence="17">Forms a heterotetramer with UvrB during the search for lesions.</text>
</comment>
<evidence type="ECO:0000313" key="22">
    <source>
        <dbReference type="Proteomes" id="UP000323594"/>
    </source>
</evidence>
<evidence type="ECO:0000313" key="21">
    <source>
        <dbReference type="Proteomes" id="UP000042527"/>
    </source>
</evidence>
<dbReference type="RefSeq" id="WP_024752795.1">
    <property type="nucleotide sequence ID" value="NZ_CDNC01000014.1"/>
</dbReference>
<dbReference type="InterPro" id="IPR013815">
    <property type="entry name" value="ATP_grasp_subdomain_1"/>
</dbReference>
<dbReference type="Proteomes" id="UP000042527">
    <property type="component" value="Unassembled WGS sequence"/>
</dbReference>
<keyword evidence="6 17" id="KW-0227">DNA damage</keyword>
<dbReference type="Gene3D" id="1.20.1580.10">
    <property type="entry name" value="ABC transporter ATPase like domain"/>
    <property type="match status" value="2"/>
</dbReference>
<evidence type="ECO:0000256" key="17">
    <source>
        <dbReference type="HAMAP-Rule" id="MF_00205"/>
    </source>
</evidence>
<evidence type="ECO:0000256" key="8">
    <source>
        <dbReference type="ARBA" id="ARBA00022771"/>
    </source>
</evidence>
<dbReference type="OrthoDB" id="9809851at2"/>
<evidence type="ECO:0000256" key="6">
    <source>
        <dbReference type="ARBA" id="ARBA00022763"/>
    </source>
</evidence>
<proteinExistence type="inferred from homology"/>
<evidence type="ECO:0000256" key="13">
    <source>
        <dbReference type="ARBA" id="ARBA00023204"/>
    </source>
</evidence>
<keyword evidence="21" id="KW-1185">Reference proteome</keyword>
<dbReference type="EMBL" id="CDNC01000014">
    <property type="protein sequence ID" value="CEM61817.1"/>
    <property type="molecule type" value="Genomic_DNA"/>
</dbReference>
<comment type="subcellular location">
    <subcellularLocation>
        <location evidence="1 17">Cytoplasm</location>
    </subcellularLocation>
</comment>
<gene>
    <name evidence="17 19" type="primary">uvrA</name>
    <name evidence="20" type="ORF">FUT82_16950</name>
    <name evidence="19" type="ORF">TPHV1_210050</name>
</gene>
<keyword evidence="11 17" id="KW-0267">Excision nuclease</keyword>
<evidence type="ECO:0000256" key="9">
    <source>
        <dbReference type="ARBA" id="ARBA00022833"/>
    </source>
</evidence>
<dbReference type="NCBIfam" id="NF001503">
    <property type="entry name" value="PRK00349.1"/>
    <property type="match status" value="1"/>
</dbReference>
<evidence type="ECO:0000256" key="7">
    <source>
        <dbReference type="ARBA" id="ARBA00022769"/>
    </source>
</evidence>
<evidence type="ECO:0000256" key="11">
    <source>
        <dbReference type="ARBA" id="ARBA00022881"/>
    </source>
</evidence>
<dbReference type="NCBIfam" id="TIGR00630">
    <property type="entry name" value="uvra"/>
    <property type="match status" value="1"/>
</dbReference>
<keyword evidence="20" id="KW-0378">Hydrolase</keyword>
<comment type="function">
    <text evidence="17">The UvrABC repair system catalyzes the recognition and processing of DNA lesions. UvrA is an ATPase and a DNA-binding protein. A damage recognition complex composed of 2 UvrA and 2 UvrB subunits scans DNA for abnormalities. When the presence of a lesion has been verified by UvrB, the UvrA molecules dissociate.</text>
</comment>
<dbReference type="InterPro" id="IPR041552">
    <property type="entry name" value="UvrA_DNA-bd"/>
</dbReference>
<dbReference type="InterPro" id="IPR003439">
    <property type="entry name" value="ABC_transporter-like_ATP-bd"/>
</dbReference>
<dbReference type="PROSITE" id="PS00211">
    <property type="entry name" value="ABC_TRANSPORTER_1"/>
    <property type="match status" value="2"/>
</dbReference>
<dbReference type="Pfam" id="PF17760">
    <property type="entry name" value="UvrA_inter"/>
    <property type="match status" value="1"/>
</dbReference>
<dbReference type="PANTHER" id="PTHR43152:SF3">
    <property type="entry name" value="UVRABC SYSTEM PROTEIN A"/>
    <property type="match status" value="1"/>
</dbReference>
<dbReference type="GO" id="GO:0016887">
    <property type="term" value="F:ATP hydrolysis activity"/>
    <property type="evidence" value="ECO:0007669"/>
    <property type="project" value="InterPro"/>
</dbReference>
<name>A0A0B7GW84_TREPH</name>
<evidence type="ECO:0000256" key="10">
    <source>
        <dbReference type="ARBA" id="ARBA00022840"/>
    </source>
</evidence>
<dbReference type="PANTHER" id="PTHR43152">
    <property type="entry name" value="UVRABC SYSTEM PROTEIN A"/>
    <property type="match status" value="1"/>
</dbReference>
<dbReference type="Gene3D" id="3.30.1490.20">
    <property type="entry name" value="ATP-grasp fold, A domain"/>
    <property type="match status" value="1"/>
</dbReference>
<keyword evidence="7 17" id="KW-0228">DNA excision</keyword>
<reference evidence="21" key="2">
    <citation type="submission" date="2015-01" db="EMBL/GenBank/DDBJ databases">
        <authorList>
            <person name="Manzoor Shahid"/>
            <person name="Zubair Saima"/>
        </authorList>
    </citation>
    <scope>NUCLEOTIDE SEQUENCE [LARGE SCALE GENOMIC DNA]</scope>
    <source>
        <strain evidence="21">V1</strain>
    </source>
</reference>
<dbReference type="GO" id="GO:0009432">
    <property type="term" value="P:SOS response"/>
    <property type="evidence" value="ECO:0007669"/>
    <property type="project" value="UniProtKB-UniRule"/>
</dbReference>
<keyword evidence="13 17" id="KW-0234">DNA repair</keyword>
<dbReference type="PROSITE" id="PS50893">
    <property type="entry name" value="ABC_TRANSPORTER_2"/>
    <property type="match status" value="1"/>
</dbReference>
<dbReference type="FunFam" id="1.20.1580.10:FF:000002">
    <property type="entry name" value="UvrABC system protein A"/>
    <property type="match status" value="1"/>
</dbReference>
<dbReference type="GO" id="GO:0006289">
    <property type="term" value="P:nucleotide-excision repair"/>
    <property type="evidence" value="ECO:0007669"/>
    <property type="project" value="UniProtKB-UniRule"/>
</dbReference>
<evidence type="ECO:0000256" key="12">
    <source>
        <dbReference type="ARBA" id="ARBA00023125"/>
    </source>
</evidence>
<evidence type="ECO:0000256" key="2">
    <source>
        <dbReference type="ARBA" id="ARBA00022490"/>
    </source>
</evidence>
<dbReference type="Pfam" id="PF17755">
    <property type="entry name" value="UvrA_DNA-bind"/>
    <property type="match status" value="1"/>
</dbReference>
<keyword evidence="8 17" id="KW-0863">Zinc-finger</keyword>
<evidence type="ECO:0000256" key="3">
    <source>
        <dbReference type="ARBA" id="ARBA00022723"/>
    </source>
</evidence>
<dbReference type="InterPro" id="IPR003593">
    <property type="entry name" value="AAA+_ATPase"/>
</dbReference>
<sequence>MQKQDSLSQVKSVNKLVIRGAREHNLQNIDVELPRDKLVVISGLSGSGKSSLAFDTIFAEGQRRYVESLSAYARQFLGRMDKPDVDYIGGLSPAISIEQKTTHRNPRSTVGTVTEIYDYYRLLYARIGHAHCPNCGKEIQEQTVDQIIDTIMTWNEGTRIQLLSPIIKGKKGEHQKIIEDAQKAGFVRARIDGLIVNLEDGIKLDKQKKHTIELIVDRIQLSKDVRKRLAESVETALESSGGTLIVLTQASKDSLQNEVFFSQKNACPDCGISMPELQPRLFSFNNPFGACPECTGLGAKQAFDFNLLVPDKTLSFNEGAFLTFKPDSAWNYARFAALAEKYGFSLDTPVNKLSKKALSVIMYGTGSEPIHFTYEREDGSRKASYNRPWLGVFSEMQRKYNEAYSNAQRESYERYMSVSQCEACKGRRLKPEALAVTVGGKNIYELTLLSVSDSIEFFKNLKISETEQVIAQQILKEITSRLDFMQNVGLDYLTLERKAATLSGGEAQRIRLATQIGSSLIGVLYILDEPSIGLHQRDNERLINTLTYLRDIGNTVLVVEHDEQTLRTADYIVDLGPGAGVHGGKIIAAGTPAEVMRVKESLTGQYLAGTLTMEVPKERRKGNGHVLRLSGVTEHNLKNVSVDIPLGTFTCITGVSGSGKSTLLTDILYPAVSNRLMRSSLPEGAYKKIEGLEHIDKVINIDQSPIGRTPRSNPATYVGVFTGIRDLFASLPDSKMRGYKPGRFSFNVRGGRCEHCRGDGTITIEMNFLPDVYITCDVCRGKRFNKETLDIRYKGKNIADVLNLTVEEAADFFAPIPHIARKLETLLSVGLGYIKLGQSALTLSGGEAQRVKLANELAKRSTGKTLYILDEPTTGLHFADVKQLMAVIQRLVEQGNTVVMIEHNLDVILQADKLIDLGPEGGVNGGEIIAEGTPEELAAVKNSYTGFYVKEMLERNIHE</sequence>
<evidence type="ECO:0000256" key="4">
    <source>
        <dbReference type="ARBA" id="ARBA00022737"/>
    </source>
</evidence>
<feature type="zinc finger region" description="C4-type" evidence="17">
    <location>
        <begin position="267"/>
        <end position="294"/>
    </location>
</feature>
<dbReference type="GO" id="GO:0008270">
    <property type="term" value="F:zinc ion binding"/>
    <property type="evidence" value="ECO:0007669"/>
    <property type="project" value="UniProtKB-UniRule"/>
</dbReference>
<dbReference type="InterPro" id="IPR004602">
    <property type="entry name" value="UvrA"/>
</dbReference>
<dbReference type="AlphaFoldDB" id="A0A0B7GW84"/>
<keyword evidence="12 17" id="KW-0238">DNA-binding</keyword>
<feature type="domain" description="ABC transporter" evidence="18">
    <location>
        <begin position="627"/>
        <end position="950"/>
    </location>
</feature>
<evidence type="ECO:0000256" key="15">
    <source>
        <dbReference type="ARBA" id="ARBA00039316"/>
    </source>
</evidence>
<dbReference type="Gene3D" id="1.10.8.280">
    <property type="entry name" value="ABC transporter ATPase domain-like"/>
    <property type="match status" value="1"/>
</dbReference>
<dbReference type="SUPFAM" id="SSF52540">
    <property type="entry name" value="P-loop containing nucleoside triphosphate hydrolases"/>
    <property type="match status" value="2"/>
</dbReference>
<reference evidence="20 22" key="3">
    <citation type="submission" date="2019-08" db="EMBL/GenBank/DDBJ databases">
        <authorList>
            <person name="Kuhnert P."/>
        </authorList>
    </citation>
    <scope>NUCLEOTIDE SEQUENCE [LARGE SCALE GENOMIC DNA]</scope>
    <source>
        <strain evidence="20 22">B36.5</strain>
    </source>
</reference>
<feature type="zinc finger region" description="C4-type" evidence="17">
    <location>
        <begin position="753"/>
        <end position="779"/>
    </location>
</feature>
<keyword evidence="9 17" id="KW-0862">Zinc</keyword>
<keyword evidence="17" id="KW-0742">SOS response</keyword>
<evidence type="ECO:0000256" key="5">
    <source>
        <dbReference type="ARBA" id="ARBA00022741"/>
    </source>
</evidence>
<dbReference type="InterPro" id="IPR017871">
    <property type="entry name" value="ABC_transporter-like_CS"/>
</dbReference>
<dbReference type="EMBL" id="CP042817">
    <property type="protein sequence ID" value="QEJ99513.1"/>
    <property type="molecule type" value="Genomic_DNA"/>
</dbReference>
<feature type="binding site" evidence="17">
    <location>
        <begin position="43"/>
        <end position="50"/>
    </location>
    <ligand>
        <name>ATP</name>
        <dbReference type="ChEBI" id="CHEBI:30616"/>
    </ligand>
</feature>
<dbReference type="GO" id="GO:0009381">
    <property type="term" value="F:excinuclease ABC activity"/>
    <property type="evidence" value="ECO:0007669"/>
    <property type="project" value="UniProtKB-UniRule"/>
</dbReference>
<evidence type="ECO:0000256" key="16">
    <source>
        <dbReference type="ARBA" id="ARBA00042156"/>
    </source>
</evidence>
<dbReference type="CDD" id="cd03271">
    <property type="entry name" value="ABC_UvrA_II"/>
    <property type="match status" value="1"/>
</dbReference>
<keyword evidence="5 17" id="KW-0547">Nucleotide-binding</keyword>
<evidence type="ECO:0000313" key="19">
    <source>
        <dbReference type="EMBL" id="CEM61817.1"/>
    </source>
</evidence>
<dbReference type="Gene3D" id="3.40.50.300">
    <property type="entry name" value="P-loop containing nucleotide triphosphate hydrolases"/>
    <property type="match status" value="2"/>
</dbReference>
<accession>A0A0B7GW84</accession>
<evidence type="ECO:0000256" key="14">
    <source>
        <dbReference type="ARBA" id="ARBA00038000"/>
    </source>
</evidence>
<evidence type="ECO:0000313" key="20">
    <source>
        <dbReference type="EMBL" id="QEJ99513.1"/>
    </source>
</evidence>
<organism evidence="19 21">
    <name type="scientific">Treponema phagedenis</name>
    <dbReference type="NCBI Taxonomy" id="162"/>
    <lineage>
        <taxon>Bacteria</taxon>
        <taxon>Pseudomonadati</taxon>
        <taxon>Spirochaetota</taxon>
        <taxon>Spirochaetia</taxon>
        <taxon>Spirochaetales</taxon>
        <taxon>Treponemataceae</taxon>
        <taxon>Treponema</taxon>
    </lineage>
</organism>
<evidence type="ECO:0000259" key="18">
    <source>
        <dbReference type="PROSITE" id="PS50893"/>
    </source>
</evidence>